<evidence type="ECO:0000313" key="2">
    <source>
        <dbReference type="EMBL" id="MEA8802424.1"/>
    </source>
</evidence>
<evidence type="ECO:0000259" key="1">
    <source>
        <dbReference type="Pfam" id="PF22479"/>
    </source>
</evidence>
<dbReference type="EMBL" id="JARELW010000016">
    <property type="protein sequence ID" value="MEA8802424.1"/>
    <property type="molecule type" value="Genomic_DNA"/>
</dbReference>
<feature type="domain" description="Cyanophage baseplate Pam3 plug gp18" evidence="1">
    <location>
        <begin position="4"/>
        <end position="99"/>
    </location>
</feature>
<gene>
    <name evidence="2" type="ORF">PZT46_24740</name>
</gene>
<comment type="caution">
    <text evidence="2">The sequence shown here is derived from an EMBL/GenBank/DDBJ whole genome shotgun (WGS) entry which is preliminary data.</text>
</comment>
<accession>A0AAW9LXE3</accession>
<dbReference type="Pfam" id="PF22479">
    <property type="entry name" value="Pam3_gp18"/>
    <property type="match status" value="1"/>
</dbReference>
<dbReference type="Proteomes" id="UP001303386">
    <property type="component" value="Unassembled WGS sequence"/>
</dbReference>
<dbReference type="RefSeq" id="WP_042895580.1">
    <property type="nucleotide sequence ID" value="NZ_JAFHRL010000008.1"/>
</dbReference>
<sequence length="100" mass="11059">MVISEISLTPDNQQFGIVLEGVAYQIRVIWREPCWILDLMDASEKPIVMGIPLVTGADLLAQYSYLNLGFKLAVICDDSTQDYPTQTDLGTGSHLLVVTE</sequence>
<dbReference type="AlphaFoldDB" id="A0AAW9LXE3"/>
<dbReference type="InterPro" id="IPR054252">
    <property type="entry name" value="Pam3_gp18"/>
</dbReference>
<protein>
    <recommendedName>
        <fullName evidence="1">Cyanophage baseplate Pam3 plug gp18 domain-containing protein</fullName>
    </recommendedName>
</protein>
<organism evidence="2 3">
    <name type="scientific">Klebsiella aerogenes</name>
    <name type="common">Enterobacter aerogenes</name>
    <dbReference type="NCBI Taxonomy" id="548"/>
    <lineage>
        <taxon>Bacteria</taxon>
        <taxon>Pseudomonadati</taxon>
        <taxon>Pseudomonadota</taxon>
        <taxon>Gammaproteobacteria</taxon>
        <taxon>Enterobacterales</taxon>
        <taxon>Enterobacteriaceae</taxon>
        <taxon>Klebsiella/Raoultella group</taxon>
        <taxon>Klebsiella</taxon>
    </lineage>
</organism>
<proteinExistence type="predicted"/>
<reference evidence="2" key="1">
    <citation type="journal article" date="2023" name="J. Hosp. Infect.">
        <title>Cross-contamination of carbapenem-resistant Gram-negative bacteria between patients and hospital environment in the first year of a newly built surgical ward.</title>
        <authorList>
            <person name="Boutin S."/>
            <person name="Scherrer M."/>
            <person name="Spath I."/>
            <person name="Kocer K."/>
            <person name="Heeg K."/>
            <person name="Nurjadi D."/>
        </authorList>
    </citation>
    <scope>NUCLEOTIDE SEQUENCE</scope>
    <source>
        <strain evidence="2">KE10384</strain>
    </source>
</reference>
<evidence type="ECO:0000313" key="3">
    <source>
        <dbReference type="Proteomes" id="UP001303386"/>
    </source>
</evidence>
<name>A0AAW9LXE3_KLEAE</name>